<dbReference type="Gene3D" id="3.20.20.80">
    <property type="entry name" value="Glycosidases"/>
    <property type="match status" value="1"/>
</dbReference>
<name>A0A2H3CQD3_ARMGA</name>
<dbReference type="Proteomes" id="UP000217790">
    <property type="component" value="Unassembled WGS sequence"/>
</dbReference>
<proteinExistence type="predicted"/>
<dbReference type="EMBL" id="KZ293705">
    <property type="protein sequence ID" value="PBK83604.1"/>
    <property type="molecule type" value="Genomic_DNA"/>
</dbReference>
<evidence type="ECO:0000313" key="2">
    <source>
        <dbReference type="Proteomes" id="UP000217790"/>
    </source>
</evidence>
<protein>
    <submittedName>
        <fullName evidence="1">Uncharacterized protein</fullName>
    </submittedName>
</protein>
<dbReference type="OrthoDB" id="2941384at2759"/>
<dbReference type="AlphaFoldDB" id="A0A2H3CQD3"/>
<keyword evidence="2" id="KW-1185">Reference proteome</keyword>
<gene>
    <name evidence="1" type="ORF">ARMGADRAFT_944832</name>
</gene>
<evidence type="ECO:0000313" key="1">
    <source>
        <dbReference type="EMBL" id="PBK83604.1"/>
    </source>
</evidence>
<sequence length="58" mass="6585">GLDGYPQRFDCSIPLVWNSVPQTYHDYHTSVTPSQPWYVLECQAGSYDTWGPASGRCF</sequence>
<dbReference type="InParanoid" id="A0A2H3CQD3"/>
<accession>A0A2H3CQD3</accession>
<feature type="non-terminal residue" evidence="1">
    <location>
        <position position="1"/>
    </location>
</feature>
<reference evidence="2" key="1">
    <citation type="journal article" date="2017" name="Nat. Ecol. Evol.">
        <title>Genome expansion and lineage-specific genetic innovations in the forest pathogenic fungi Armillaria.</title>
        <authorList>
            <person name="Sipos G."/>
            <person name="Prasanna A.N."/>
            <person name="Walter M.C."/>
            <person name="O'Connor E."/>
            <person name="Balint B."/>
            <person name="Krizsan K."/>
            <person name="Kiss B."/>
            <person name="Hess J."/>
            <person name="Varga T."/>
            <person name="Slot J."/>
            <person name="Riley R."/>
            <person name="Boka B."/>
            <person name="Rigling D."/>
            <person name="Barry K."/>
            <person name="Lee J."/>
            <person name="Mihaltcheva S."/>
            <person name="LaButti K."/>
            <person name="Lipzen A."/>
            <person name="Waldron R."/>
            <person name="Moloney N.M."/>
            <person name="Sperisen C."/>
            <person name="Kredics L."/>
            <person name="Vagvoelgyi C."/>
            <person name="Patrignani A."/>
            <person name="Fitzpatrick D."/>
            <person name="Nagy I."/>
            <person name="Doyle S."/>
            <person name="Anderson J.B."/>
            <person name="Grigoriev I.V."/>
            <person name="Gueldener U."/>
            <person name="Muensterkoetter M."/>
            <person name="Nagy L.G."/>
        </authorList>
    </citation>
    <scope>NUCLEOTIDE SEQUENCE [LARGE SCALE GENOMIC DNA]</scope>
    <source>
        <strain evidence="2">Ar21-2</strain>
    </source>
</reference>
<dbReference type="STRING" id="47427.A0A2H3CQD3"/>
<organism evidence="1 2">
    <name type="scientific">Armillaria gallica</name>
    <name type="common">Bulbous honey fungus</name>
    <name type="synonym">Armillaria bulbosa</name>
    <dbReference type="NCBI Taxonomy" id="47427"/>
    <lineage>
        <taxon>Eukaryota</taxon>
        <taxon>Fungi</taxon>
        <taxon>Dikarya</taxon>
        <taxon>Basidiomycota</taxon>
        <taxon>Agaricomycotina</taxon>
        <taxon>Agaricomycetes</taxon>
        <taxon>Agaricomycetidae</taxon>
        <taxon>Agaricales</taxon>
        <taxon>Marasmiineae</taxon>
        <taxon>Physalacriaceae</taxon>
        <taxon>Armillaria</taxon>
    </lineage>
</organism>